<evidence type="ECO:0000313" key="2">
    <source>
        <dbReference type="Proteomes" id="UP001367508"/>
    </source>
</evidence>
<comment type="caution">
    <text evidence="1">The sequence shown here is derived from an EMBL/GenBank/DDBJ whole genome shotgun (WGS) entry which is preliminary data.</text>
</comment>
<sequence length="146" mass="16173">MKKRAYKKGQGPGRRGSFLFYFGKVPLGKRKSFSPLLGGSLAPTPFFLETLQSSSTQRHRFSPLVAPSAFPRTIGLHHSLQHSETAPGRVSCTTPHLKHPGARRHGAFAVQRERTRRGWLRRSGTLTIAPCRAHHIAASRALELEA</sequence>
<organism evidence="1 2">
    <name type="scientific">Canavalia gladiata</name>
    <name type="common">Sword bean</name>
    <name type="synonym">Dolichos gladiatus</name>
    <dbReference type="NCBI Taxonomy" id="3824"/>
    <lineage>
        <taxon>Eukaryota</taxon>
        <taxon>Viridiplantae</taxon>
        <taxon>Streptophyta</taxon>
        <taxon>Embryophyta</taxon>
        <taxon>Tracheophyta</taxon>
        <taxon>Spermatophyta</taxon>
        <taxon>Magnoliopsida</taxon>
        <taxon>eudicotyledons</taxon>
        <taxon>Gunneridae</taxon>
        <taxon>Pentapetalae</taxon>
        <taxon>rosids</taxon>
        <taxon>fabids</taxon>
        <taxon>Fabales</taxon>
        <taxon>Fabaceae</taxon>
        <taxon>Papilionoideae</taxon>
        <taxon>50 kb inversion clade</taxon>
        <taxon>NPAAA clade</taxon>
        <taxon>indigoferoid/millettioid clade</taxon>
        <taxon>Phaseoleae</taxon>
        <taxon>Canavalia</taxon>
    </lineage>
</organism>
<accession>A0AAN9JXW1</accession>
<keyword evidence="2" id="KW-1185">Reference proteome</keyword>
<protein>
    <submittedName>
        <fullName evidence="1">Uncharacterized protein</fullName>
    </submittedName>
</protein>
<dbReference type="Proteomes" id="UP001367508">
    <property type="component" value="Unassembled WGS sequence"/>
</dbReference>
<dbReference type="EMBL" id="JAYMYQ010000011">
    <property type="protein sequence ID" value="KAK7306313.1"/>
    <property type="molecule type" value="Genomic_DNA"/>
</dbReference>
<proteinExistence type="predicted"/>
<dbReference type="AlphaFoldDB" id="A0AAN9JXW1"/>
<name>A0AAN9JXW1_CANGL</name>
<evidence type="ECO:0000313" key="1">
    <source>
        <dbReference type="EMBL" id="KAK7306313.1"/>
    </source>
</evidence>
<gene>
    <name evidence="1" type="ORF">VNO77_44241</name>
</gene>
<reference evidence="1 2" key="1">
    <citation type="submission" date="2024-01" db="EMBL/GenBank/DDBJ databases">
        <title>The genomes of 5 underutilized Papilionoideae crops provide insights into root nodulation and disease resistanc.</title>
        <authorList>
            <person name="Jiang F."/>
        </authorList>
    </citation>
    <scope>NUCLEOTIDE SEQUENCE [LARGE SCALE GENOMIC DNA]</scope>
    <source>
        <strain evidence="1">LVBAO_FW01</strain>
        <tissue evidence="1">Leaves</tissue>
    </source>
</reference>